<dbReference type="Proteomes" id="UP000257109">
    <property type="component" value="Unassembled WGS sequence"/>
</dbReference>
<feature type="domain" description="Disease resistance protein At4g27190-like leucine-rich repeats" evidence="7">
    <location>
        <begin position="1192"/>
        <end position="1307"/>
    </location>
</feature>
<dbReference type="InterPro" id="IPR027417">
    <property type="entry name" value="P-loop_NTPase"/>
</dbReference>
<dbReference type="GO" id="GO:0005524">
    <property type="term" value="F:ATP binding"/>
    <property type="evidence" value="ECO:0007669"/>
    <property type="project" value="UniProtKB-KW"/>
</dbReference>
<feature type="domain" description="Disease resistance protein At4g27190-like leucine-rich repeats" evidence="7">
    <location>
        <begin position="656"/>
        <end position="723"/>
    </location>
</feature>
<comment type="similarity">
    <text evidence="1">Belongs to the disease resistance NB-LRR family.</text>
</comment>
<dbReference type="PANTHER" id="PTHR33463">
    <property type="entry name" value="NB-ARC DOMAIN-CONTAINING PROTEIN-RELATED"/>
    <property type="match status" value="1"/>
</dbReference>
<dbReference type="SUPFAM" id="SSF52540">
    <property type="entry name" value="P-loop containing nucleoside triphosphate hydrolases"/>
    <property type="match status" value="1"/>
</dbReference>
<keyword evidence="4" id="KW-0067">ATP-binding</keyword>
<dbReference type="Pfam" id="PF00931">
    <property type="entry name" value="NB-ARC"/>
    <property type="match status" value="1"/>
</dbReference>
<feature type="coiled-coil region" evidence="5">
    <location>
        <begin position="34"/>
        <end position="96"/>
    </location>
</feature>
<keyword evidence="3" id="KW-0611">Plant defense</keyword>
<feature type="domain" description="NB-ARC" evidence="6">
    <location>
        <begin position="153"/>
        <end position="313"/>
    </location>
</feature>
<evidence type="ECO:0000256" key="4">
    <source>
        <dbReference type="ARBA" id="ARBA00022840"/>
    </source>
</evidence>
<keyword evidence="9" id="KW-1185">Reference proteome</keyword>
<evidence type="ECO:0000256" key="3">
    <source>
        <dbReference type="ARBA" id="ARBA00022821"/>
    </source>
</evidence>
<keyword evidence="5" id="KW-0175">Coiled coil</keyword>
<reference evidence="8" key="1">
    <citation type="submission" date="2018-05" db="EMBL/GenBank/DDBJ databases">
        <title>Draft genome of Mucuna pruriens seed.</title>
        <authorList>
            <person name="Nnadi N.E."/>
            <person name="Vos R."/>
            <person name="Hasami M.H."/>
            <person name="Devisetty U.K."/>
            <person name="Aguiy J.C."/>
        </authorList>
    </citation>
    <scope>NUCLEOTIDE SEQUENCE [LARGE SCALE GENOMIC DNA]</scope>
    <source>
        <strain evidence="8">JCA_2017</strain>
    </source>
</reference>
<dbReference type="Pfam" id="PF23247">
    <property type="entry name" value="LRR_RPS2"/>
    <property type="match status" value="8"/>
</dbReference>
<dbReference type="InterPro" id="IPR032675">
    <property type="entry name" value="LRR_dom_sf"/>
</dbReference>
<feature type="domain" description="Disease resistance protein At4g27190-like leucine-rich repeats" evidence="7">
    <location>
        <begin position="920"/>
        <end position="1045"/>
    </location>
</feature>
<dbReference type="InterPro" id="IPR002182">
    <property type="entry name" value="NB-ARC"/>
</dbReference>
<dbReference type="Gene3D" id="3.40.50.300">
    <property type="entry name" value="P-loop containing nucleotide triphosphate hydrolases"/>
    <property type="match status" value="1"/>
</dbReference>
<sequence length="1454" mass="165431">MAEIGTAVASTIIERVVDAIVFRAQYLLHFNKSVIDLRKSKRGLEKALQHMKERAKEATTNAEKIVQPVEEWLNDVERVLEEAQRLEERVEERQCCLNMTFKYSLAKEVICMTQKMNLLNNNNKFEPFSHPIELSSMNYFFPKDFVALDSRKQVYEELLKEIQDERSNVIGVVGKGGSGKSTLARVVGKQVEESKLFDKVVLVVVSQDVKVRDIQGQIADHLTFSLMEETELGRALRLSQRLKTEKILIILDGVCEELDLEAIGILLNENDKRCCILLTTRNKEVCASMNCQRMIELSMLNEDEGWTLFKQRAQIDDDSPEDLREVAKRVFDKCQGLLVTILTVASTLKGKACTCWELALSRLETSESIDVQEGLTSTYECNELEEIICLDSKQAGQLRYLYAPSLPVFPKLRKILIKGCNKLRKIFFPSMVSSLPELRELSVHNCNELMEIISSEEGRQIQNLTFPYQQVSFPKLKVIEIKRCIKLKTIFFATIVSSLSELEELSICDCNNLEEIISSDSKEARKHSNVTSPFPQFFPKLLRISIENCNKLKTFFSASTATILPELQQIVVKDCNKWEEIIFLDSDQGGQFRNLYPLHNQDCFPKLRSVQIERCNALKTIFIAAIVTSLPELLELIVKDCEEFLEIISLDIEQARQVGNLSAHSKQICFPKLERIEIENCKKLKTIFFATITSLPGLEQLVVNNCNECEGIISLDSEEARQLRNLFSSSQDVCFPKLRKIEIEKCNKLKAIFSTNIVTSLPELEQVIVMDCNELEEIISLDSDEAGKLKNLYVPSKQVCFPKLGSISIERCSKFKRMFSAVIVKILPKLRQLVVKDCNEWEEIISLDSKEASQLRNVSFSSHLVCFPILRKIEIEGCNRLKAIFSSIIVTRLPMLEQLLVRDCSEWKEIISSDSQEARQSRNQFAPFQQVSFPRLESIEIIRCNKLKAIFSTTIVTRIPNLISLIVKDCNEWEEIFSSDSGEVGQLKNQYASSQQICFPMLWRIEIERCNKLKKIFSTTTVISLPNLKYVTISDCNEWEEIISSDSKEARQQRNLSVSSQQVCFPKLDYICIQQCNKLKTLFCTTAVTSLPKLRSLFVKNCNEWEEIVSLDSREEGQHNNFAPSQNICFPELQRISIGGCNKLKTVFSATIVSSIPNLKDLCVANCDNLETIISPYSMEAAQLGNLSAPPHEVSFPKLESIMIMECSKLKNIFFTVILSSFPELKQLFVVDCNELENIISSESKPLKNLSTSSQQVYFPTLKGIHIERCNKLKTIFSSISVRSLPELGSVSLNDCNELEEIFSFELEEAGQVEKISAPSHQVCLPKLWSIGIKICNKLKCIFPVACLCPSLHSLDIESCSQLEQIVKFEHKATSKEEGAGVVVDDSHEAKQGRWWYGLLGLLELLVSERLLLSQFLYRGPPFPLQFPPYASSSLLKFKCLFVRTMHNDPAIID</sequence>
<evidence type="ECO:0000256" key="1">
    <source>
        <dbReference type="ARBA" id="ARBA00008894"/>
    </source>
</evidence>
<dbReference type="InterPro" id="IPR050905">
    <property type="entry name" value="Plant_NBS-LRR"/>
</dbReference>
<evidence type="ECO:0000259" key="6">
    <source>
        <dbReference type="Pfam" id="PF00931"/>
    </source>
</evidence>
<comment type="caution">
    <text evidence="8">The sequence shown here is derived from an EMBL/GenBank/DDBJ whole genome shotgun (WGS) entry which is preliminary data.</text>
</comment>
<dbReference type="EMBL" id="QJKJ01011642">
    <property type="protein sequence ID" value="RDX70603.1"/>
    <property type="molecule type" value="Genomic_DNA"/>
</dbReference>
<protein>
    <submittedName>
        <fullName evidence="8">Disease resistance protein</fullName>
    </submittedName>
</protein>
<feature type="domain" description="Disease resistance protein At4g27190-like leucine-rich repeats" evidence="7">
    <location>
        <begin position="730"/>
        <end position="788"/>
    </location>
</feature>
<dbReference type="GO" id="GO:0006952">
    <property type="term" value="P:defense response"/>
    <property type="evidence" value="ECO:0007669"/>
    <property type="project" value="UniProtKB-KW"/>
</dbReference>
<feature type="domain" description="Disease resistance protein At4g27190-like leucine-rich repeats" evidence="7">
    <location>
        <begin position="460"/>
        <end position="527"/>
    </location>
</feature>
<dbReference type="Gene3D" id="3.80.10.10">
    <property type="entry name" value="Ribonuclease Inhibitor"/>
    <property type="match status" value="4"/>
</dbReference>
<feature type="domain" description="Disease resistance protein At4g27190-like leucine-rich repeats" evidence="7">
    <location>
        <begin position="408"/>
        <end position="458"/>
    </location>
</feature>
<evidence type="ECO:0000259" key="7">
    <source>
        <dbReference type="Pfam" id="PF23247"/>
    </source>
</evidence>
<feature type="non-terminal residue" evidence="8">
    <location>
        <position position="1"/>
    </location>
</feature>
<evidence type="ECO:0000313" key="8">
    <source>
        <dbReference type="EMBL" id="RDX70603.1"/>
    </source>
</evidence>
<evidence type="ECO:0000313" key="9">
    <source>
        <dbReference type="Proteomes" id="UP000257109"/>
    </source>
</evidence>
<evidence type="ECO:0000256" key="5">
    <source>
        <dbReference type="SAM" id="Coils"/>
    </source>
</evidence>
<proteinExistence type="inferred from homology"/>
<dbReference type="PANTHER" id="PTHR33463:SF151">
    <property type="entry name" value="NB-ARC DOMAIN-CONTAINING PROTEIN"/>
    <property type="match status" value="1"/>
</dbReference>
<dbReference type="Gene3D" id="1.10.8.430">
    <property type="entry name" value="Helical domain of apoptotic protease-activating factors"/>
    <property type="match status" value="1"/>
</dbReference>
<dbReference type="FunFam" id="3.40.50.300:FF:001091">
    <property type="entry name" value="Probable disease resistance protein At1g61300"/>
    <property type="match status" value="1"/>
</dbReference>
<evidence type="ECO:0000256" key="2">
    <source>
        <dbReference type="ARBA" id="ARBA00022741"/>
    </source>
</evidence>
<dbReference type="GO" id="GO:0043531">
    <property type="term" value="F:ADP binding"/>
    <property type="evidence" value="ECO:0007669"/>
    <property type="project" value="InterPro"/>
</dbReference>
<accession>A0A371EXA6</accession>
<dbReference type="SUPFAM" id="SSF52047">
    <property type="entry name" value="RNI-like"/>
    <property type="match status" value="3"/>
</dbReference>
<dbReference type="InterPro" id="IPR042197">
    <property type="entry name" value="Apaf_helical"/>
</dbReference>
<dbReference type="OrthoDB" id="1424915at2759"/>
<feature type="domain" description="Disease resistance protein At4g27190-like leucine-rich repeats" evidence="7">
    <location>
        <begin position="795"/>
        <end position="855"/>
    </location>
</feature>
<feature type="domain" description="Disease resistance protein At4g27190-like leucine-rich repeats" evidence="7">
    <location>
        <begin position="1058"/>
        <end position="1179"/>
    </location>
</feature>
<name>A0A371EXA6_MUCPR</name>
<keyword evidence="2" id="KW-0547">Nucleotide-binding</keyword>
<dbReference type="PRINTS" id="PR00364">
    <property type="entry name" value="DISEASERSIST"/>
</dbReference>
<gene>
    <name evidence="8" type="ORF">CR513_50142</name>
</gene>
<dbReference type="InterPro" id="IPR057135">
    <property type="entry name" value="At4g27190-like_LRR"/>
</dbReference>
<organism evidence="8 9">
    <name type="scientific">Mucuna pruriens</name>
    <name type="common">Velvet bean</name>
    <name type="synonym">Dolichos pruriens</name>
    <dbReference type="NCBI Taxonomy" id="157652"/>
    <lineage>
        <taxon>Eukaryota</taxon>
        <taxon>Viridiplantae</taxon>
        <taxon>Streptophyta</taxon>
        <taxon>Embryophyta</taxon>
        <taxon>Tracheophyta</taxon>
        <taxon>Spermatophyta</taxon>
        <taxon>Magnoliopsida</taxon>
        <taxon>eudicotyledons</taxon>
        <taxon>Gunneridae</taxon>
        <taxon>Pentapetalae</taxon>
        <taxon>rosids</taxon>
        <taxon>fabids</taxon>
        <taxon>Fabales</taxon>
        <taxon>Fabaceae</taxon>
        <taxon>Papilionoideae</taxon>
        <taxon>50 kb inversion clade</taxon>
        <taxon>NPAAA clade</taxon>
        <taxon>indigoferoid/millettioid clade</taxon>
        <taxon>Phaseoleae</taxon>
        <taxon>Mucuna</taxon>
    </lineage>
</organism>